<feature type="compositionally biased region" description="Basic and acidic residues" evidence="3">
    <location>
        <begin position="21"/>
        <end position="31"/>
    </location>
</feature>
<dbReference type="EnsemblMetazoa" id="ACUA027156-RA">
    <property type="protein sequence ID" value="ACUA027156-PA"/>
    <property type="gene ID" value="ACUA027156"/>
</dbReference>
<dbReference type="GO" id="GO:0032580">
    <property type="term" value="C:Golgi cisterna membrane"/>
    <property type="evidence" value="ECO:0007669"/>
    <property type="project" value="TreeGrafter"/>
</dbReference>
<evidence type="ECO:0000256" key="3">
    <source>
        <dbReference type="SAM" id="MobiDB-lite"/>
    </source>
</evidence>
<feature type="domain" description="Golgin subfamily A conserved" evidence="4">
    <location>
        <begin position="748"/>
        <end position="896"/>
    </location>
</feature>
<organism evidence="5 6">
    <name type="scientific">Anopheles culicifacies</name>
    <dbReference type="NCBI Taxonomy" id="139723"/>
    <lineage>
        <taxon>Eukaryota</taxon>
        <taxon>Metazoa</taxon>
        <taxon>Ecdysozoa</taxon>
        <taxon>Arthropoda</taxon>
        <taxon>Hexapoda</taxon>
        <taxon>Insecta</taxon>
        <taxon>Pterygota</taxon>
        <taxon>Neoptera</taxon>
        <taxon>Endopterygota</taxon>
        <taxon>Diptera</taxon>
        <taxon>Nematocera</taxon>
        <taxon>Culicoidea</taxon>
        <taxon>Culicidae</taxon>
        <taxon>Anophelinae</taxon>
        <taxon>Anopheles</taxon>
        <taxon>culicifacies species complex</taxon>
    </lineage>
</organism>
<feature type="coiled-coil region" evidence="2">
    <location>
        <begin position="413"/>
        <end position="468"/>
    </location>
</feature>
<feature type="compositionally biased region" description="Basic and acidic residues" evidence="3">
    <location>
        <begin position="497"/>
        <end position="508"/>
    </location>
</feature>
<dbReference type="GO" id="GO:0007030">
    <property type="term" value="P:Golgi organization"/>
    <property type="evidence" value="ECO:0007669"/>
    <property type="project" value="TreeGrafter"/>
</dbReference>
<evidence type="ECO:0000313" key="6">
    <source>
        <dbReference type="Proteomes" id="UP000075883"/>
    </source>
</evidence>
<feature type="region of interest" description="Disordered" evidence="3">
    <location>
        <begin position="896"/>
        <end position="970"/>
    </location>
</feature>
<feature type="coiled-coil region" evidence="2">
    <location>
        <begin position="804"/>
        <end position="838"/>
    </location>
</feature>
<dbReference type="GO" id="GO:0000137">
    <property type="term" value="C:Golgi cis cisterna"/>
    <property type="evidence" value="ECO:0007669"/>
    <property type="project" value="TreeGrafter"/>
</dbReference>
<dbReference type="PANTHER" id="PTHR10881:SF46">
    <property type="entry name" value="GOLGIN SUBFAMILY A MEMBER 2"/>
    <property type="match status" value="1"/>
</dbReference>
<dbReference type="InterPro" id="IPR024858">
    <property type="entry name" value="GOLGA"/>
</dbReference>
<name>A0A182MVC6_9DIPT</name>
<feature type="region of interest" description="Disordered" evidence="3">
    <location>
        <begin position="483"/>
        <end position="508"/>
    </location>
</feature>
<evidence type="ECO:0000256" key="2">
    <source>
        <dbReference type="SAM" id="Coils"/>
    </source>
</evidence>
<dbReference type="InterPro" id="IPR043976">
    <property type="entry name" value="GOLGA_cons_dom"/>
</dbReference>
<dbReference type="PANTHER" id="PTHR10881">
    <property type="entry name" value="GOLGIN SUBFAMILY A MEMBER-RELATED"/>
    <property type="match status" value="1"/>
</dbReference>
<dbReference type="VEuPathDB" id="VectorBase:ACUA027156"/>
<accession>A0A182MVC6</accession>
<evidence type="ECO:0000256" key="1">
    <source>
        <dbReference type="ARBA" id="ARBA00023054"/>
    </source>
</evidence>
<proteinExistence type="predicted"/>
<feature type="coiled-coil region" evidence="2">
    <location>
        <begin position="286"/>
        <end position="376"/>
    </location>
</feature>
<dbReference type="GO" id="GO:0005801">
    <property type="term" value="C:cis-Golgi network"/>
    <property type="evidence" value="ECO:0007669"/>
    <property type="project" value="TreeGrafter"/>
</dbReference>
<evidence type="ECO:0000313" key="5">
    <source>
        <dbReference type="EnsemblMetazoa" id="ACUA027156-PA"/>
    </source>
</evidence>
<feature type="region of interest" description="Disordered" evidence="3">
    <location>
        <begin position="1"/>
        <end position="99"/>
    </location>
</feature>
<protein>
    <recommendedName>
        <fullName evidence="4">Golgin subfamily A conserved domain-containing protein</fullName>
    </recommendedName>
</protein>
<feature type="coiled-coil region" evidence="2">
    <location>
        <begin position="187"/>
        <end position="235"/>
    </location>
</feature>
<keyword evidence="1 2" id="KW-0175">Coiled coil</keyword>
<dbReference type="Pfam" id="PF15070">
    <property type="entry name" value="GOLGA2L5"/>
    <property type="match status" value="1"/>
</dbReference>
<evidence type="ECO:0000259" key="4">
    <source>
        <dbReference type="Pfam" id="PF15070"/>
    </source>
</evidence>
<dbReference type="AlphaFoldDB" id="A0A182MVC6"/>
<dbReference type="STRING" id="139723.A0A182MVC6"/>
<feature type="coiled-coil region" evidence="2">
    <location>
        <begin position="512"/>
        <end position="620"/>
    </location>
</feature>
<reference evidence="5" key="2">
    <citation type="submission" date="2020-05" db="UniProtKB">
        <authorList>
            <consortium name="EnsemblMetazoa"/>
        </authorList>
    </citation>
    <scope>IDENTIFICATION</scope>
    <source>
        <strain evidence="5">A-37</strain>
    </source>
</reference>
<dbReference type="Proteomes" id="UP000075883">
    <property type="component" value="Unassembled WGS sequence"/>
</dbReference>
<reference evidence="6" key="1">
    <citation type="submission" date="2013-09" db="EMBL/GenBank/DDBJ databases">
        <title>The Genome Sequence of Anopheles culicifacies species A.</title>
        <authorList>
            <consortium name="The Broad Institute Genomics Platform"/>
            <person name="Neafsey D.E."/>
            <person name="Besansky N."/>
            <person name="Howell P."/>
            <person name="Walton C."/>
            <person name="Young S.K."/>
            <person name="Zeng Q."/>
            <person name="Gargeya S."/>
            <person name="Fitzgerald M."/>
            <person name="Haas B."/>
            <person name="Abouelleil A."/>
            <person name="Allen A.W."/>
            <person name="Alvarado L."/>
            <person name="Arachchi H.M."/>
            <person name="Berlin A.M."/>
            <person name="Chapman S.B."/>
            <person name="Gainer-Dewar J."/>
            <person name="Goldberg J."/>
            <person name="Griggs A."/>
            <person name="Gujja S."/>
            <person name="Hansen M."/>
            <person name="Howarth C."/>
            <person name="Imamovic A."/>
            <person name="Ireland A."/>
            <person name="Larimer J."/>
            <person name="McCowan C."/>
            <person name="Murphy C."/>
            <person name="Pearson M."/>
            <person name="Poon T.W."/>
            <person name="Priest M."/>
            <person name="Roberts A."/>
            <person name="Saif S."/>
            <person name="Shea T."/>
            <person name="Sisk P."/>
            <person name="Sykes S."/>
            <person name="Wortman J."/>
            <person name="Nusbaum C."/>
            <person name="Birren B."/>
        </authorList>
    </citation>
    <scope>NUCLEOTIDE SEQUENCE [LARGE SCALE GENOMIC DNA]</scope>
    <source>
        <strain evidence="6">A-37</strain>
    </source>
</reference>
<dbReference type="EMBL" id="AXCM01001256">
    <property type="status" value="NOT_ANNOTATED_CDS"/>
    <property type="molecule type" value="Genomic_DNA"/>
</dbReference>
<feature type="compositionally biased region" description="Polar residues" evidence="3">
    <location>
        <begin position="931"/>
        <end position="946"/>
    </location>
</feature>
<feature type="coiled-coil region" evidence="2">
    <location>
        <begin position="745"/>
        <end position="772"/>
    </location>
</feature>
<sequence length="1025" mass="116038">MADKAEKIAAARKKLKQYQARQKDRDHDPHQPQEACTEPTPPDIVQPAAGTLHQSPSPEPSAFGNNNAPFGTLHQDDFNGGSFSSVELNNPPKPSTSSEGLAVPVTSYFNNSTYALSHPPGAVDLFENVEPKLAPVPTTATGPVPVLEVRQPEPPVDASLYNINKLSDEIGNLIANANADLGPQNTILELESEKADLARQLNAEKLENDELRLRLRNNQSLVDELKIEIDKLRLENSTRVTVELGPIQEQLQMQIQAVGVLVGEKAELTASLGKCKSILQERTTEIDELHNRLKDTNVTVQKLQAELTEAKSHGQRYEQLEQTISSQVEEYQHEAERFRTLYESLQEDVAQYRQMLNVRNEEYKTAQQALEQTRSELGLAKVRIDQLTTDDGQDYNAKIESLTQQNLIKAQQIKDLQEVIKQIGSERDQSSQQYQNYVLHLNKEISNLAEKIQELTDENNRLSKSEETAVRFANELERQIQQQMQKQQSVYAGQQETKAESTEGDTKLREEHEKLRAELDVMRSSYDKLERERQELMNGNVSKEMQQKTDNEVQIKQYEDQIAQLQLTVERLQLDKPDVAKLLAEIESGRVGASRAVTQNQELKSQLEEMQRAFVQISNDKLNLTDKLQTELHLGKEMKANYGNLESELGAIREKLHYKDEEMIRLTHENTELNKQIYQQNQEIDRLRYYESRSNDAATLQRELELQKRTAEDLRRQLREGSVTSESSSVLVNGDQAVHDHTPDSVQLQQEIETLRQEKEELLKALNRFQQDRTQDASEGPQNGVSALDRQSSIVSSIPTMEAMEKLQQRFKRTMVEVADLTEEKQRLEHLVMQLQGETETIGEYITLYQQQRRMLKQKDMERDLQLQQLADDREMMKLKLKELNYLVHRLVQEQQQDGELDHSSHHHHHHSSLDSSGSSNIGSGVVGNHYSQLDTSSTGANNISPVPSHDGIASSSDPSMEAAIPSGADGDCYHSPLPLPKVHIKPTETAGRILSLLTDIKEANIPYGSGVQHCSCCSGRLETV</sequence>
<keyword evidence="6" id="KW-1185">Reference proteome</keyword>
<feature type="compositionally biased region" description="Low complexity" evidence="3">
    <location>
        <begin position="914"/>
        <end position="930"/>
    </location>
</feature>